<comment type="caution">
    <text evidence="3">The sequence shown here is derived from an EMBL/GenBank/DDBJ whole genome shotgun (WGS) entry which is preliminary data.</text>
</comment>
<feature type="transmembrane region" description="Helical" evidence="1">
    <location>
        <begin position="364"/>
        <end position="384"/>
    </location>
</feature>
<keyword evidence="1" id="KW-1133">Transmembrane helix</keyword>
<evidence type="ECO:0000313" key="3">
    <source>
        <dbReference type="EMBL" id="CAH0999128.1"/>
    </source>
</evidence>
<feature type="transmembrane region" description="Helical" evidence="1">
    <location>
        <begin position="305"/>
        <end position="325"/>
    </location>
</feature>
<evidence type="ECO:0000259" key="2">
    <source>
        <dbReference type="SMART" id="SM01080"/>
    </source>
</evidence>
<gene>
    <name evidence="3" type="ORF">LEM8419_00424</name>
</gene>
<proteinExistence type="predicted"/>
<keyword evidence="1" id="KW-0472">Membrane</keyword>
<name>A0ABM9AY43_9BACT</name>
<organism evidence="3 4">
    <name type="scientific">Neolewinella maritima</name>
    <dbReference type="NCBI Taxonomy" id="1383882"/>
    <lineage>
        <taxon>Bacteria</taxon>
        <taxon>Pseudomonadati</taxon>
        <taxon>Bacteroidota</taxon>
        <taxon>Saprospiria</taxon>
        <taxon>Saprospirales</taxon>
        <taxon>Lewinellaceae</taxon>
        <taxon>Neolewinella</taxon>
    </lineage>
</organism>
<dbReference type="Pfam" id="PF05226">
    <property type="entry name" value="CHASE2"/>
    <property type="match status" value="1"/>
</dbReference>
<dbReference type="Proteomes" id="UP000837803">
    <property type="component" value="Unassembled WGS sequence"/>
</dbReference>
<keyword evidence="1" id="KW-0812">Transmembrane</keyword>
<dbReference type="RefSeq" id="WP_238749325.1">
    <property type="nucleotide sequence ID" value="NZ_CAKLPZ010000001.1"/>
</dbReference>
<keyword evidence="4" id="KW-1185">Reference proteome</keyword>
<evidence type="ECO:0000313" key="4">
    <source>
        <dbReference type="Proteomes" id="UP000837803"/>
    </source>
</evidence>
<feature type="domain" description="CHASE2" evidence="2">
    <location>
        <begin position="41"/>
        <end position="321"/>
    </location>
</feature>
<dbReference type="InterPro" id="IPR007890">
    <property type="entry name" value="CHASE2"/>
</dbReference>
<evidence type="ECO:0000256" key="1">
    <source>
        <dbReference type="SAM" id="Phobius"/>
    </source>
</evidence>
<feature type="transmembrane region" description="Helical" evidence="1">
    <location>
        <begin position="337"/>
        <end position="358"/>
    </location>
</feature>
<dbReference type="EMBL" id="CAKLPZ010000001">
    <property type="protein sequence ID" value="CAH0999128.1"/>
    <property type="molecule type" value="Genomic_DNA"/>
</dbReference>
<reference evidence="3" key="1">
    <citation type="submission" date="2021-12" db="EMBL/GenBank/DDBJ databases">
        <authorList>
            <person name="Rodrigo-Torres L."/>
            <person name="Arahal R. D."/>
            <person name="Lucena T."/>
        </authorList>
    </citation>
    <scope>NUCLEOTIDE SEQUENCE</scope>
    <source>
        <strain evidence="3">CECT 8419</strain>
    </source>
</reference>
<protein>
    <recommendedName>
        <fullName evidence="2">CHASE2 domain-containing protein</fullName>
    </recommendedName>
</protein>
<sequence>MARPSAYLHAAIITGLVFALIGALRLVTFNVHYFDPFNKGIKDYEVTDILFSQLRDAERVRREDRVVLVHVARADRAEVARLIDRIAAASPAVIGVDILFPGRKEPAKDSLLAASLRAHPGVVLAANLGAYDEERRGIRSMVVSDTLFSAHAVNAYTNFLAGTDRTVRLFNPFLTTLDSVERTAFSIALVERYAPDRVGSLRWHKGDAAVRINYSGDYRSFLRIDGQVVLQADDEELSVFRDRIVIVGFIDSQARDAPIEDRYFTPLNPVYTGRSLPDMYGAVIHANIITMLLDGNYIFELPGWLEGLLVLAFVYVNVLIIYHLYHRLPDSYHGVTRVMQLVELFCFFFLVALLFYHFRLKIDFTVGFLGLILAYDIVMIYESFVRKRIPYLNRTEHV</sequence>
<dbReference type="SMART" id="SM01080">
    <property type="entry name" value="CHASE2"/>
    <property type="match status" value="1"/>
</dbReference>
<accession>A0ABM9AY43</accession>
<feature type="transmembrane region" description="Helical" evidence="1">
    <location>
        <begin position="6"/>
        <end position="27"/>
    </location>
</feature>